<dbReference type="Proteomes" id="UP000293568">
    <property type="component" value="Chromosome"/>
</dbReference>
<dbReference type="EMBL" id="CP035492">
    <property type="protein sequence ID" value="QAY65918.1"/>
    <property type="molecule type" value="Genomic_DNA"/>
</dbReference>
<dbReference type="PANTHER" id="PTHR37461">
    <property type="entry name" value="ANTI-SIGMA-K FACTOR RSKA"/>
    <property type="match status" value="1"/>
</dbReference>
<dbReference type="InterPro" id="IPR051474">
    <property type="entry name" value="Anti-sigma-K/W_factor"/>
</dbReference>
<dbReference type="Pfam" id="PF10099">
    <property type="entry name" value="RskA_C"/>
    <property type="match status" value="1"/>
</dbReference>
<dbReference type="GO" id="GO:0006417">
    <property type="term" value="P:regulation of translation"/>
    <property type="evidence" value="ECO:0007669"/>
    <property type="project" value="TreeGrafter"/>
</dbReference>
<dbReference type="PANTHER" id="PTHR37461:SF1">
    <property type="entry name" value="ANTI-SIGMA-K FACTOR RSKA"/>
    <property type="match status" value="1"/>
</dbReference>
<dbReference type="GO" id="GO:0016989">
    <property type="term" value="F:sigma factor antagonist activity"/>
    <property type="evidence" value="ECO:0007669"/>
    <property type="project" value="TreeGrafter"/>
</dbReference>
<evidence type="ECO:0000259" key="2">
    <source>
        <dbReference type="Pfam" id="PF10099"/>
    </source>
</evidence>
<dbReference type="OrthoDB" id="2662941at2"/>
<protein>
    <submittedName>
        <fullName evidence="3">Anti-sigma factor</fullName>
    </submittedName>
</protein>
<keyword evidence="1" id="KW-0812">Transmembrane</keyword>
<proteinExistence type="predicted"/>
<dbReference type="AlphaFoldDB" id="A0A4P6F687"/>
<keyword evidence="4" id="KW-1185">Reference proteome</keyword>
<dbReference type="GO" id="GO:0005886">
    <property type="term" value="C:plasma membrane"/>
    <property type="evidence" value="ECO:0007669"/>
    <property type="project" value="InterPro"/>
</dbReference>
<accession>A0A4P6F687</accession>
<sequence length="275" mass="30355">MDGRAERRRKGGTAMMAPQQEASCKLGYGEESWIDWLLGKFSDRQNEAMAAHLAHCGACRSLVELWGPLLEAGIPEHSGAGSGMAAEPQLPSDQVRRKLRRRVQAAGMMRRFRSGWTVHKRWAAAAVSAVVVLLCAAALYNSVRQPADQRNAYVARHEPGAASFMNDPETASYKVHPYNDELGEGYVWYNGNSSEMLVMLEGMLPSDDYDIQAWALEGGHRTNLGLLAHLEQRRAYLFIKGHALDKASRLALTIEPSGGSDTPTSPDAFLFQLQR</sequence>
<keyword evidence="1" id="KW-1133">Transmembrane helix</keyword>
<feature type="transmembrane region" description="Helical" evidence="1">
    <location>
        <begin position="122"/>
        <end position="140"/>
    </location>
</feature>
<reference evidence="3 4" key="1">
    <citation type="submission" date="2019-01" db="EMBL/GenBank/DDBJ databases">
        <title>Genome sequencing of strain FW100M-2.</title>
        <authorList>
            <person name="Heo J."/>
            <person name="Kim S.-J."/>
            <person name="Kim J.-S."/>
            <person name="Hong S.-B."/>
            <person name="Kwon S.-W."/>
        </authorList>
    </citation>
    <scope>NUCLEOTIDE SEQUENCE [LARGE SCALE GENOMIC DNA]</scope>
    <source>
        <strain evidence="3 4">FW100M-2</strain>
    </source>
</reference>
<gene>
    <name evidence="3" type="ORF">ET464_05480</name>
</gene>
<evidence type="ECO:0000256" key="1">
    <source>
        <dbReference type="SAM" id="Phobius"/>
    </source>
</evidence>
<dbReference type="InterPro" id="IPR018764">
    <property type="entry name" value="RskA_C"/>
</dbReference>
<evidence type="ECO:0000313" key="3">
    <source>
        <dbReference type="EMBL" id="QAY65918.1"/>
    </source>
</evidence>
<dbReference type="KEGG" id="pprt:ET464_05480"/>
<keyword evidence="1" id="KW-0472">Membrane</keyword>
<feature type="domain" description="Anti-sigma K factor RskA C-terminal" evidence="2">
    <location>
        <begin position="123"/>
        <end position="266"/>
    </location>
</feature>
<evidence type="ECO:0000313" key="4">
    <source>
        <dbReference type="Proteomes" id="UP000293568"/>
    </source>
</evidence>
<name>A0A4P6F687_9BACL</name>
<organism evidence="3 4">
    <name type="scientific">Paenibacillus protaetiae</name>
    <dbReference type="NCBI Taxonomy" id="2509456"/>
    <lineage>
        <taxon>Bacteria</taxon>
        <taxon>Bacillati</taxon>
        <taxon>Bacillota</taxon>
        <taxon>Bacilli</taxon>
        <taxon>Bacillales</taxon>
        <taxon>Paenibacillaceae</taxon>
        <taxon>Paenibacillus</taxon>
    </lineage>
</organism>